<dbReference type="GeneID" id="65077275"/>
<reference evidence="1 2" key="1">
    <citation type="submission" date="2016-10" db="EMBL/GenBank/DDBJ databases">
        <authorList>
            <person name="Varghese N."/>
            <person name="Submissions S."/>
        </authorList>
    </citation>
    <scope>NUCLEOTIDE SEQUENCE [LARGE SCALE GENOMIC DNA]</scope>
    <source>
        <strain evidence="1 2">DSM 14939</strain>
    </source>
</reference>
<dbReference type="Proteomes" id="UP000183042">
    <property type="component" value="Unassembled WGS sequence"/>
</dbReference>
<sequence length="354" mass="38471">MLTLNSSPLGTYRYDALDRLSYIAPAGQASISRFYRESRLTTSIQGASHHSVVQTEDLLLALRRVDSGQVLFDVLATDQQHSVLCSIEATQDTAFAYSPYGFRPSQTASQGTPGFTGQMLDPLTGHYGLGNGIRAYNPKLMRFNCPDTLSPFGAGGLNSYAYCVGDPVNYSDPTGHWPLRMLAMAFTRARNFRVPATLTVNVDEVMEISRQAMTRNADFSGEVTGVRKYLGQNLGELDKHNAFINKLDSVNDNLASHLNDALSQSHADYYLGIARKVHAGELSNTGAHVAAAEKWMPQILDPRTRSDGIVGTTFNLGGAFGEGVNDHRLYKTGSALTGSARRKALDIRLTAGTP</sequence>
<dbReference type="PANTHER" id="PTHR32305">
    <property type="match status" value="1"/>
</dbReference>
<dbReference type="Gene3D" id="2.180.10.10">
    <property type="entry name" value="RHS repeat-associated core"/>
    <property type="match status" value="1"/>
</dbReference>
<organism evidence="1 2">
    <name type="scientific">Pseudomonas congelans</name>
    <dbReference type="NCBI Taxonomy" id="200452"/>
    <lineage>
        <taxon>Bacteria</taxon>
        <taxon>Pseudomonadati</taxon>
        <taxon>Pseudomonadota</taxon>
        <taxon>Gammaproteobacteria</taxon>
        <taxon>Pseudomonadales</taxon>
        <taxon>Pseudomonadaceae</taxon>
        <taxon>Pseudomonas</taxon>
    </lineage>
</organism>
<evidence type="ECO:0000313" key="1">
    <source>
        <dbReference type="EMBL" id="SDP70717.1"/>
    </source>
</evidence>
<dbReference type="PANTHER" id="PTHR32305:SF15">
    <property type="entry name" value="PROTEIN RHSA-RELATED"/>
    <property type="match status" value="1"/>
</dbReference>
<comment type="caution">
    <text evidence="1">The sequence shown here is derived from an EMBL/GenBank/DDBJ whole genome shotgun (WGS) entry which is preliminary data.</text>
</comment>
<protein>
    <submittedName>
        <fullName evidence="1">RHS repeat-associated core domain-containing protein</fullName>
    </submittedName>
</protein>
<dbReference type="InterPro" id="IPR022385">
    <property type="entry name" value="Rhs_assc_core"/>
</dbReference>
<dbReference type="EMBL" id="FNJH01000007">
    <property type="protein sequence ID" value="SDP70717.1"/>
    <property type="molecule type" value="Genomic_DNA"/>
</dbReference>
<dbReference type="NCBIfam" id="TIGR03696">
    <property type="entry name" value="Rhs_assc_core"/>
    <property type="match status" value="1"/>
</dbReference>
<dbReference type="SUPFAM" id="SSF56399">
    <property type="entry name" value="ADP-ribosylation"/>
    <property type="match status" value="1"/>
</dbReference>
<keyword evidence="2" id="KW-1185">Reference proteome</keyword>
<proteinExistence type="predicted"/>
<evidence type="ECO:0000313" key="2">
    <source>
        <dbReference type="Proteomes" id="UP000183042"/>
    </source>
</evidence>
<accession>A0A1H0UX06</accession>
<name>A0A1H0UX06_9PSED</name>
<dbReference type="InterPro" id="IPR050708">
    <property type="entry name" value="T6SS_VgrG/RHS"/>
</dbReference>
<gene>
    <name evidence="1" type="ORF">SAMN05216596_10777</name>
</gene>
<dbReference type="RefSeq" id="WP_054992481.1">
    <property type="nucleotide sequence ID" value="NZ_FNJH01000007.1"/>
</dbReference>